<accession>A0AAF0J5E3</accession>
<evidence type="ECO:0000256" key="2">
    <source>
        <dbReference type="ARBA" id="ARBA00008803"/>
    </source>
</evidence>
<dbReference type="PANTHER" id="PTHR13317">
    <property type="entry name" value="TRANSMEMBRANE ANTERIOR POSTERIOR TRANSFORMATION PROTEIN 1 HOMOLOG"/>
    <property type="match status" value="1"/>
</dbReference>
<sequence length="723" mass="80460">MPSEAVSGSAALEATKREDTRAHEDDVWEDEEEYPNSSKVEEDVPVVTDTEGSPAMGAAAGMTDRSSTATARIHAGQARERCSTAKTESEPAWESLAPASASSTGHPHLPPSPGRTPSHRRHPSLSSTPRARPSPSPVAEMHTRKAPSPAPESAPLWERCGHALYTVFVLLGLSAPPDFAQTDDALPRRRTHPARHVAVMSLWDHLLDEVLSSSSESTQELKWERVSNFMAVPIWVEKLVTLGLLVCFNSFLYTLTILPLRFLVAWTRWAYNAFEWVRAGRKRYLNVSNKCDILQGLLVIQTCYLLSRIADASKMYHSVRGQDVVKLSVIFSVLEISDRLCASFGQDVLDSLFSRYTLARRSNGSQPYVRMLGYYVLSLAYIVFHTFVLLYELVTLNVAINSYDNALLTLLLSNQFVEIKTTVFKRFEKENLFQLTCADIVERFQLSVLLVAIGARNLIEVAGASSMSGGGTLGPLPTSFDVYPYVNVVFRTLNPVLTVLLSEVLVDWLKHAFITKQNHIRPAVYGRYMDVLCRDLLPSPTATAMDGHVQRQSSLVDQTPLVTRRLGLAVLPLVCVTVRLAFQIVDMLLPSKDELALVTTQRVLDQVVFGATVCLVVVATWIVFIVLKILLGVRLVNFATNRYASRHEREREDQRNARGRPPIGEMPAQAAYEAQITQMVDKKEDDAASVDLYGHPTVPGRASKKEVNLLDVQRYTLVGSRLW</sequence>
<feature type="compositionally biased region" description="Low complexity" evidence="6">
    <location>
        <begin position="124"/>
        <end position="133"/>
    </location>
</feature>
<gene>
    <name evidence="8" type="ORF">MEQU1_003616</name>
</gene>
<evidence type="ECO:0000256" key="1">
    <source>
        <dbReference type="ARBA" id="ARBA00004141"/>
    </source>
</evidence>
<keyword evidence="9" id="KW-1185">Reference proteome</keyword>
<evidence type="ECO:0000256" key="6">
    <source>
        <dbReference type="SAM" id="MobiDB-lite"/>
    </source>
</evidence>
<evidence type="ECO:0000313" key="9">
    <source>
        <dbReference type="Proteomes" id="UP001214415"/>
    </source>
</evidence>
<comment type="subcellular location">
    <subcellularLocation>
        <location evidence="1">Membrane</location>
        <topology evidence="1">Multi-pass membrane protein</topology>
    </subcellularLocation>
</comment>
<feature type="region of interest" description="Disordered" evidence="6">
    <location>
        <begin position="1"/>
        <end position="153"/>
    </location>
</feature>
<dbReference type="AlphaFoldDB" id="A0AAF0J5E3"/>
<evidence type="ECO:0000256" key="4">
    <source>
        <dbReference type="ARBA" id="ARBA00022989"/>
    </source>
</evidence>
<keyword evidence="4 7" id="KW-1133">Transmembrane helix</keyword>
<name>A0AAF0J5E3_9BASI</name>
<feature type="transmembrane region" description="Helical" evidence="7">
    <location>
        <begin position="372"/>
        <end position="394"/>
    </location>
</feature>
<comment type="similarity">
    <text evidence="2">Belongs to the TAPT1 family.</text>
</comment>
<evidence type="ECO:0000256" key="3">
    <source>
        <dbReference type="ARBA" id="ARBA00022692"/>
    </source>
</evidence>
<dbReference type="EMBL" id="CP119907">
    <property type="protein sequence ID" value="WFD24910.1"/>
    <property type="molecule type" value="Genomic_DNA"/>
</dbReference>
<dbReference type="Proteomes" id="UP001214415">
    <property type="component" value="Chromosome 8"/>
</dbReference>
<organism evidence="8 9">
    <name type="scientific">Malassezia equina</name>
    <dbReference type="NCBI Taxonomy" id="1381935"/>
    <lineage>
        <taxon>Eukaryota</taxon>
        <taxon>Fungi</taxon>
        <taxon>Dikarya</taxon>
        <taxon>Basidiomycota</taxon>
        <taxon>Ustilaginomycotina</taxon>
        <taxon>Malasseziomycetes</taxon>
        <taxon>Malasseziales</taxon>
        <taxon>Malasseziaceae</taxon>
        <taxon>Malassezia</taxon>
    </lineage>
</organism>
<feature type="transmembrane region" description="Helical" evidence="7">
    <location>
        <begin position="566"/>
        <end position="589"/>
    </location>
</feature>
<reference evidence="8" key="1">
    <citation type="submission" date="2023-03" db="EMBL/GenBank/DDBJ databases">
        <title>Mating type loci evolution in Malassezia.</title>
        <authorList>
            <person name="Coelho M.A."/>
        </authorList>
    </citation>
    <scope>NUCLEOTIDE SEQUENCE</scope>
    <source>
        <strain evidence="8">CBS 12830</strain>
    </source>
</reference>
<feature type="compositionally biased region" description="Basic and acidic residues" evidence="6">
    <location>
        <begin position="14"/>
        <end position="25"/>
    </location>
</feature>
<dbReference type="GO" id="GO:0005789">
    <property type="term" value="C:endoplasmic reticulum membrane"/>
    <property type="evidence" value="ECO:0007669"/>
    <property type="project" value="TreeGrafter"/>
</dbReference>
<feature type="transmembrane region" description="Helical" evidence="7">
    <location>
        <begin position="609"/>
        <end position="636"/>
    </location>
</feature>
<protein>
    <recommendedName>
        <fullName evidence="10">Endoplasmic reticulum membrane protein 65</fullName>
    </recommendedName>
</protein>
<evidence type="ECO:0000256" key="7">
    <source>
        <dbReference type="SAM" id="Phobius"/>
    </source>
</evidence>
<keyword evidence="5 7" id="KW-0472">Membrane</keyword>
<evidence type="ECO:0000313" key="8">
    <source>
        <dbReference type="EMBL" id="WFD24910.1"/>
    </source>
</evidence>
<dbReference type="Pfam" id="PF05346">
    <property type="entry name" value="DUF747"/>
    <property type="match status" value="1"/>
</dbReference>
<feature type="compositionally biased region" description="Basic and acidic residues" evidence="6">
    <location>
        <begin position="77"/>
        <end position="89"/>
    </location>
</feature>
<dbReference type="InterPro" id="IPR008010">
    <property type="entry name" value="Tatp1"/>
</dbReference>
<evidence type="ECO:0000256" key="5">
    <source>
        <dbReference type="ARBA" id="ARBA00023136"/>
    </source>
</evidence>
<proteinExistence type="inferred from homology"/>
<evidence type="ECO:0008006" key="10">
    <source>
        <dbReference type="Google" id="ProtNLM"/>
    </source>
</evidence>
<keyword evidence="3 7" id="KW-0812">Transmembrane</keyword>
<dbReference type="PANTHER" id="PTHR13317:SF4">
    <property type="entry name" value="TRANSMEMBRANE ANTERIOR POSTERIOR TRANSFORMATION PROTEIN 1 HOMOLOG"/>
    <property type="match status" value="1"/>
</dbReference>